<accession>A0AA36B0W2</accession>
<protein>
    <submittedName>
        <fullName evidence="1">Uncharacterized protein</fullName>
    </submittedName>
</protein>
<evidence type="ECO:0000313" key="1">
    <source>
        <dbReference type="EMBL" id="CAI9725559.1"/>
    </source>
</evidence>
<keyword evidence="2" id="KW-1185">Reference proteome</keyword>
<sequence>MKWLSHVLKKDEHDWVKKIEKDDGEENKAKSILNQMQQQLIDMLNMIWLSHLHWIAFLTNNSIYESFNSFRPYPNDIHADDHNLILEYF</sequence>
<gene>
    <name evidence="1" type="ORF">OCTVUL_1B021344</name>
</gene>
<dbReference type="Proteomes" id="UP001162480">
    <property type="component" value="Chromosome 7"/>
</dbReference>
<reference evidence="1" key="1">
    <citation type="submission" date="2023-08" db="EMBL/GenBank/DDBJ databases">
        <authorList>
            <person name="Alioto T."/>
            <person name="Alioto T."/>
            <person name="Gomez Garrido J."/>
        </authorList>
    </citation>
    <scope>NUCLEOTIDE SEQUENCE</scope>
</reference>
<evidence type="ECO:0000313" key="2">
    <source>
        <dbReference type="Proteomes" id="UP001162480"/>
    </source>
</evidence>
<name>A0AA36B0W2_OCTVU</name>
<proteinExistence type="predicted"/>
<dbReference type="AlphaFoldDB" id="A0AA36B0W2"/>
<organism evidence="1 2">
    <name type="scientific">Octopus vulgaris</name>
    <name type="common">Common octopus</name>
    <dbReference type="NCBI Taxonomy" id="6645"/>
    <lineage>
        <taxon>Eukaryota</taxon>
        <taxon>Metazoa</taxon>
        <taxon>Spiralia</taxon>
        <taxon>Lophotrochozoa</taxon>
        <taxon>Mollusca</taxon>
        <taxon>Cephalopoda</taxon>
        <taxon>Coleoidea</taxon>
        <taxon>Octopodiformes</taxon>
        <taxon>Octopoda</taxon>
        <taxon>Incirrata</taxon>
        <taxon>Octopodidae</taxon>
        <taxon>Octopus</taxon>
    </lineage>
</organism>
<dbReference type="EMBL" id="OX597820">
    <property type="protein sequence ID" value="CAI9725559.1"/>
    <property type="molecule type" value="Genomic_DNA"/>
</dbReference>